<evidence type="ECO:0000256" key="3">
    <source>
        <dbReference type="ARBA" id="ARBA00006904"/>
    </source>
</evidence>
<reference evidence="12 13" key="1">
    <citation type="submission" date="2020-02" db="EMBL/GenBank/DDBJ databases">
        <title>Relaxed selection underlies rapid genomic changes in the transitions from sociality to social parasitism in ants.</title>
        <authorList>
            <person name="Bi X."/>
        </authorList>
    </citation>
    <scope>NUCLEOTIDE SEQUENCE [LARGE SCALE GENOMIC DNA]</scope>
    <source>
        <strain evidence="12">BGI-DK2014b</strain>
        <tissue evidence="12">Whole body</tissue>
    </source>
</reference>
<gene>
    <name evidence="12" type="ORF">G6Z77_0009009</name>
</gene>
<dbReference type="InterPro" id="IPR022278">
    <property type="entry name" value="Pser_aminoTfrase"/>
</dbReference>
<dbReference type="SUPFAM" id="SSF53383">
    <property type="entry name" value="PLP-dependent transferases"/>
    <property type="match status" value="1"/>
</dbReference>
<evidence type="ECO:0000256" key="7">
    <source>
        <dbReference type="ARBA" id="ARBA00022679"/>
    </source>
</evidence>
<comment type="pathway">
    <text evidence="2">Amino-acid biosynthesis; L-serine biosynthesis; L-serine from 3-phospho-D-glycerate: step 2/3.</text>
</comment>
<feature type="domain" description="Aminotransferase class V" evidence="11">
    <location>
        <begin position="45"/>
        <end position="172"/>
    </location>
</feature>
<accession>A0A836G5A5</accession>
<evidence type="ECO:0000256" key="9">
    <source>
        <dbReference type="ARBA" id="ARBA00023299"/>
    </source>
</evidence>
<evidence type="ECO:0000256" key="6">
    <source>
        <dbReference type="ARBA" id="ARBA00022605"/>
    </source>
</evidence>
<comment type="caution">
    <text evidence="12">The sequence shown here is derived from an EMBL/GenBank/DDBJ whole genome shotgun (WGS) entry which is preliminary data.</text>
</comment>
<protein>
    <recommendedName>
        <fullName evidence="4">phosphoserine transaminase</fullName>
        <ecNumber evidence="4">2.6.1.52</ecNumber>
    </recommendedName>
</protein>
<evidence type="ECO:0000256" key="8">
    <source>
        <dbReference type="ARBA" id="ARBA00022898"/>
    </source>
</evidence>
<dbReference type="GO" id="GO:0006564">
    <property type="term" value="P:L-serine biosynthetic process"/>
    <property type="evidence" value="ECO:0007669"/>
    <property type="project" value="UniProtKB-KW"/>
</dbReference>
<keyword evidence="13" id="KW-1185">Reference proteome</keyword>
<dbReference type="UniPathway" id="UPA00244">
    <property type="reaction ID" value="UER00311"/>
</dbReference>
<dbReference type="UniPathway" id="UPA00135">
    <property type="reaction ID" value="UER00197"/>
</dbReference>
<evidence type="ECO:0000313" key="13">
    <source>
        <dbReference type="Proteomes" id="UP000670152"/>
    </source>
</evidence>
<keyword evidence="8" id="KW-0663">Pyridoxal phosphate</keyword>
<dbReference type="PANTHER" id="PTHR43247:SF1">
    <property type="entry name" value="PHOSPHOSERINE AMINOTRANSFERASE"/>
    <property type="match status" value="1"/>
</dbReference>
<keyword evidence="7 12" id="KW-0808">Transferase</keyword>
<keyword evidence="9" id="KW-0718">Serine biosynthesis</keyword>
<dbReference type="Gene3D" id="3.90.1150.10">
    <property type="entry name" value="Aspartate Aminotransferase, domain 1"/>
    <property type="match status" value="1"/>
</dbReference>
<organism evidence="12 13">
    <name type="scientific">Acromyrmex heyeri</name>
    <dbReference type="NCBI Taxonomy" id="230685"/>
    <lineage>
        <taxon>Eukaryota</taxon>
        <taxon>Metazoa</taxon>
        <taxon>Ecdysozoa</taxon>
        <taxon>Arthropoda</taxon>
        <taxon>Hexapoda</taxon>
        <taxon>Insecta</taxon>
        <taxon>Pterygota</taxon>
        <taxon>Neoptera</taxon>
        <taxon>Endopterygota</taxon>
        <taxon>Hymenoptera</taxon>
        <taxon>Apocrita</taxon>
        <taxon>Aculeata</taxon>
        <taxon>Formicoidea</taxon>
        <taxon>Formicidae</taxon>
        <taxon>Myrmicinae</taxon>
        <taxon>Acromyrmex</taxon>
    </lineage>
</organism>
<dbReference type="InterPro" id="IPR015422">
    <property type="entry name" value="PyrdxlP-dep_Trfase_small"/>
</dbReference>
<name>A0A836G5A5_9HYME</name>
<dbReference type="GO" id="GO:0030170">
    <property type="term" value="F:pyridoxal phosphate binding"/>
    <property type="evidence" value="ECO:0007669"/>
    <property type="project" value="TreeGrafter"/>
</dbReference>
<comment type="cofactor">
    <cofactor evidence="1">
        <name>pyridoxal 5'-phosphate</name>
        <dbReference type="ChEBI" id="CHEBI:597326"/>
    </cofactor>
</comment>
<comment type="catalytic activity">
    <reaction evidence="10">
        <text>O-phospho-L-serine + 2-oxoglutarate = 3-phosphooxypyruvate + L-glutamate</text>
        <dbReference type="Rhea" id="RHEA:14329"/>
        <dbReference type="ChEBI" id="CHEBI:16810"/>
        <dbReference type="ChEBI" id="CHEBI:18110"/>
        <dbReference type="ChEBI" id="CHEBI:29985"/>
        <dbReference type="ChEBI" id="CHEBI:57524"/>
        <dbReference type="EC" id="2.6.1.52"/>
    </reaction>
</comment>
<proteinExistence type="inferred from homology"/>
<evidence type="ECO:0000256" key="5">
    <source>
        <dbReference type="ARBA" id="ARBA00022576"/>
    </source>
</evidence>
<comment type="similarity">
    <text evidence="3">Belongs to the class-V pyridoxal-phosphate-dependent aminotransferase family. SerC subfamily.</text>
</comment>
<feature type="non-terminal residue" evidence="12">
    <location>
        <position position="199"/>
    </location>
</feature>
<keyword evidence="6" id="KW-0028">Amino-acid biosynthesis</keyword>
<evidence type="ECO:0000313" key="12">
    <source>
        <dbReference type="EMBL" id="KAG5331510.1"/>
    </source>
</evidence>
<dbReference type="GO" id="GO:0005737">
    <property type="term" value="C:cytoplasm"/>
    <property type="evidence" value="ECO:0007669"/>
    <property type="project" value="TreeGrafter"/>
</dbReference>
<evidence type="ECO:0000259" key="11">
    <source>
        <dbReference type="Pfam" id="PF00266"/>
    </source>
</evidence>
<evidence type="ECO:0000256" key="10">
    <source>
        <dbReference type="ARBA" id="ARBA00049007"/>
    </source>
</evidence>
<dbReference type="EMBL" id="JAANIB010005682">
    <property type="protein sequence ID" value="KAG5331510.1"/>
    <property type="molecule type" value="Genomic_DNA"/>
</dbReference>
<dbReference type="Pfam" id="PF00266">
    <property type="entry name" value="Aminotran_5"/>
    <property type="match status" value="1"/>
</dbReference>
<sequence>MEKNEFCVVIKFTYERFKKLKKKRPYLAKKKVFFHQDNARVHFAVIFAGAQKNIGPAGVTLVIVRNDILGRAMNVCPTVLNFSIMANDNSLHNTPPVFQIYVMGLVFEWIKQNGGVEGMQNSARNKSNKIYKVIDGSEGFYVCPVKSDVRSKMNIPFRIENGDEELEKKFLLGATARSMLQLKGHRSVENVIIKIKSQL</sequence>
<dbReference type="OrthoDB" id="1703350at2759"/>
<dbReference type="PANTHER" id="PTHR43247">
    <property type="entry name" value="PHOSPHOSERINE AMINOTRANSFERASE"/>
    <property type="match status" value="1"/>
</dbReference>
<dbReference type="AlphaFoldDB" id="A0A836G5A5"/>
<dbReference type="InterPro" id="IPR015424">
    <property type="entry name" value="PyrdxlP-dep_Trfase"/>
</dbReference>
<evidence type="ECO:0000256" key="2">
    <source>
        <dbReference type="ARBA" id="ARBA00005099"/>
    </source>
</evidence>
<dbReference type="InterPro" id="IPR015421">
    <property type="entry name" value="PyrdxlP-dep_Trfase_major"/>
</dbReference>
<evidence type="ECO:0000256" key="1">
    <source>
        <dbReference type="ARBA" id="ARBA00001933"/>
    </source>
</evidence>
<dbReference type="Proteomes" id="UP000670152">
    <property type="component" value="Unassembled WGS sequence"/>
</dbReference>
<feature type="non-terminal residue" evidence="12">
    <location>
        <position position="1"/>
    </location>
</feature>
<dbReference type="Gene3D" id="3.40.640.10">
    <property type="entry name" value="Type I PLP-dependent aspartate aminotransferase-like (Major domain)"/>
    <property type="match status" value="1"/>
</dbReference>
<dbReference type="InterPro" id="IPR000192">
    <property type="entry name" value="Aminotrans_V_dom"/>
</dbReference>
<dbReference type="EC" id="2.6.1.52" evidence="4"/>
<evidence type="ECO:0000256" key="4">
    <source>
        <dbReference type="ARBA" id="ARBA00013030"/>
    </source>
</evidence>
<dbReference type="GO" id="GO:0004648">
    <property type="term" value="F:O-phospho-L-serine:2-oxoglutarate aminotransferase activity"/>
    <property type="evidence" value="ECO:0007669"/>
    <property type="project" value="UniProtKB-EC"/>
</dbReference>
<keyword evidence="5 12" id="KW-0032">Aminotransferase</keyword>